<dbReference type="VEuPathDB" id="VectorBase:ISCW017242"/>
<comment type="subcellular location">
    <subcellularLocation>
        <location evidence="1">Membrane</location>
        <topology evidence="1">Multi-pass membrane protein</topology>
    </subcellularLocation>
</comment>
<dbReference type="SUPFAM" id="SSF103473">
    <property type="entry name" value="MFS general substrate transporter"/>
    <property type="match status" value="1"/>
</dbReference>
<proteinExistence type="predicted"/>
<keyword evidence="2" id="KW-0472">Membrane</keyword>
<evidence type="ECO:0000256" key="2">
    <source>
        <dbReference type="SAM" id="Phobius"/>
    </source>
</evidence>
<keyword evidence="2" id="KW-0812">Transmembrane</keyword>
<dbReference type="Pfam" id="PF07690">
    <property type="entry name" value="MFS_1"/>
    <property type="match status" value="1"/>
</dbReference>
<dbReference type="GO" id="GO:0022857">
    <property type="term" value="F:transmembrane transporter activity"/>
    <property type="evidence" value="ECO:0007669"/>
    <property type="project" value="InterPro"/>
</dbReference>
<feature type="transmembrane region" description="Helical" evidence="2">
    <location>
        <begin position="93"/>
        <end position="115"/>
    </location>
</feature>
<dbReference type="PANTHER" id="PTHR11360">
    <property type="entry name" value="MONOCARBOXYLATE TRANSPORTER"/>
    <property type="match status" value="1"/>
</dbReference>
<evidence type="ECO:0000259" key="3">
    <source>
        <dbReference type="PROSITE" id="PS50850"/>
    </source>
</evidence>
<feature type="transmembrane region" description="Helical" evidence="2">
    <location>
        <begin position="231"/>
        <end position="252"/>
    </location>
</feature>
<evidence type="ECO:0000256" key="1">
    <source>
        <dbReference type="ARBA" id="ARBA00004141"/>
    </source>
</evidence>
<dbReference type="InterPro" id="IPR020846">
    <property type="entry name" value="MFS_dom"/>
</dbReference>
<dbReference type="GO" id="GO:0016020">
    <property type="term" value="C:membrane"/>
    <property type="evidence" value="ECO:0007669"/>
    <property type="project" value="UniProtKB-SubCell"/>
</dbReference>
<dbReference type="InterPro" id="IPR050327">
    <property type="entry name" value="Proton-linked_MCT"/>
</dbReference>
<dbReference type="PROSITE" id="PS50850">
    <property type="entry name" value="MFS"/>
    <property type="match status" value="1"/>
</dbReference>
<feature type="transmembrane region" description="Helical" evidence="2">
    <location>
        <begin position="323"/>
        <end position="345"/>
    </location>
</feature>
<name>A0A4D5RRG9_IXOSC</name>
<dbReference type="VEuPathDB" id="VectorBase:ISCI017242"/>
<feature type="transmembrane region" description="Helical" evidence="2">
    <location>
        <begin position="153"/>
        <end position="175"/>
    </location>
</feature>
<dbReference type="Gene3D" id="1.20.1250.20">
    <property type="entry name" value="MFS general substrate transporter like domains"/>
    <property type="match status" value="1"/>
</dbReference>
<dbReference type="EMBL" id="GHJT01005737">
    <property type="protein sequence ID" value="MOY39708.1"/>
    <property type="molecule type" value="Transcribed_RNA"/>
</dbReference>
<accession>A0A4D5RRG9</accession>
<feature type="transmembrane region" description="Helical" evidence="2">
    <location>
        <begin position="38"/>
        <end position="56"/>
    </location>
</feature>
<dbReference type="InterPro" id="IPR011701">
    <property type="entry name" value="MFS"/>
</dbReference>
<dbReference type="PANTHER" id="PTHR11360:SF303">
    <property type="entry name" value="MAJOR FACILITATOR SUPERFAMILY (MFS) PROFILE DOMAIN-CONTAINING PROTEIN"/>
    <property type="match status" value="1"/>
</dbReference>
<feature type="transmembrane region" description="Helical" evidence="2">
    <location>
        <begin position="68"/>
        <end position="87"/>
    </location>
</feature>
<feature type="domain" description="Major facilitator superfamily (MFS) profile" evidence="3">
    <location>
        <begin position="1"/>
        <end position="412"/>
    </location>
</feature>
<dbReference type="OrthoDB" id="6499973at2759"/>
<feature type="transmembrane region" description="Helical" evidence="2">
    <location>
        <begin position="264"/>
        <end position="285"/>
    </location>
</feature>
<feature type="transmembrane region" description="Helical" evidence="2">
    <location>
        <begin position="357"/>
        <end position="377"/>
    </location>
</feature>
<dbReference type="AlphaFoldDB" id="A0A4D5RRG9"/>
<sequence length="443" mass="48117">MTAAACALATFFGVGGRRSAGFLYVSILDTFHTTRSQASWPVVLMGGVLLLAGLISGPLAHKFTARPVALVGGFISALGLMLCFFATSIQYLVVTLGIVHAIGSGMVFVVIPTVINEHFLKYRGLAMGINFAGSTMGTFVFPKLLEFFSHHYGFRGALLLFGALSLHSIAFSLFLRQPVWLKRHLAEQAALAAKKFPLEKEDPRTQDADVKKAPVNTGSFRHGLTVFSSPMFYVIMYSYIAFSFAFECYISFLLDFAIDRGVRVSHAVTLLSASSIADLVGRLTLPAMADGKILSRRTLITASFTMLGTLYVMLPYAMSYGAVFAMATGIAFFIGTSVVLFSVLLAEYLGIERVSMAYGMVSASAGMTSLGKPFVVGYFRDVTGSYDNLFRLCGSIVLGGAVMWIIVLIKENSRNCKWILEKTRVEKVNIVHVLGVLPNGHDQ</sequence>
<reference evidence="4" key="1">
    <citation type="submission" date="2019-04" db="EMBL/GenBank/DDBJ databases">
        <title>An insight into the mialome of Ixodes scapularis.</title>
        <authorList>
            <person name="Ribeiro J.M."/>
            <person name="Mather T.N."/>
            <person name="Karim S."/>
        </authorList>
    </citation>
    <scope>NUCLEOTIDE SEQUENCE</scope>
</reference>
<feature type="transmembrane region" description="Helical" evidence="2">
    <location>
        <begin position="297"/>
        <end position="317"/>
    </location>
</feature>
<dbReference type="InterPro" id="IPR036259">
    <property type="entry name" value="MFS_trans_sf"/>
</dbReference>
<feature type="transmembrane region" description="Helical" evidence="2">
    <location>
        <begin position="122"/>
        <end position="141"/>
    </location>
</feature>
<dbReference type="VEuPathDB" id="VectorBase:ISCP_035009"/>
<protein>
    <submittedName>
        <fullName evidence="4">Putative monocarboxylate transporter</fullName>
    </submittedName>
</protein>
<keyword evidence="2" id="KW-1133">Transmembrane helix</keyword>
<feature type="transmembrane region" description="Helical" evidence="2">
    <location>
        <begin position="389"/>
        <end position="409"/>
    </location>
</feature>
<evidence type="ECO:0000313" key="4">
    <source>
        <dbReference type="EMBL" id="MOY39708.1"/>
    </source>
</evidence>
<organism evidence="4">
    <name type="scientific">Ixodes scapularis</name>
    <name type="common">Black-legged tick</name>
    <name type="synonym">Deer tick</name>
    <dbReference type="NCBI Taxonomy" id="6945"/>
    <lineage>
        <taxon>Eukaryota</taxon>
        <taxon>Metazoa</taxon>
        <taxon>Ecdysozoa</taxon>
        <taxon>Arthropoda</taxon>
        <taxon>Chelicerata</taxon>
        <taxon>Arachnida</taxon>
        <taxon>Acari</taxon>
        <taxon>Parasitiformes</taxon>
        <taxon>Ixodida</taxon>
        <taxon>Ixodoidea</taxon>
        <taxon>Ixodidae</taxon>
        <taxon>Ixodinae</taxon>
        <taxon>Ixodes</taxon>
    </lineage>
</organism>